<reference evidence="1 2" key="1">
    <citation type="submission" date="2014-12" db="EMBL/GenBank/DDBJ databases">
        <title>Draft genome sequence of Terrisporobacter sp. 08-306576, isolated from the blood culture of a bacteremia patient.</title>
        <authorList>
            <person name="Lund L.C."/>
            <person name="Sydenham T.V."/>
            <person name="Hogh S.V."/>
            <person name="Skov M.N."/>
            <person name="Kemp M."/>
            <person name="Justesen U.S."/>
        </authorList>
    </citation>
    <scope>NUCLEOTIDE SEQUENCE [LARGE SCALE GENOMIC DNA]</scope>
    <source>
        <strain evidence="1 2">08-306576</strain>
    </source>
</reference>
<proteinExistence type="predicted"/>
<accession>A0A0B3VS87</accession>
<name>A0A0B3VS87_9FIRM</name>
<dbReference type="Proteomes" id="UP000031189">
    <property type="component" value="Unassembled WGS sequence"/>
</dbReference>
<dbReference type="AlphaFoldDB" id="A0A0B3VS87"/>
<keyword evidence="2" id="KW-1185">Reference proteome</keyword>
<comment type="caution">
    <text evidence="1">The sequence shown here is derived from an EMBL/GenBank/DDBJ whole genome shotgun (WGS) entry which is preliminary data.</text>
</comment>
<sequence length="77" mass="9323">MLRKSTFMSEEGYDIRNIQIHLEFKRATKEQVIELSNLVYNTFFENIDEDFIISSIINNKNLRDIKKIKKCFDKIKY</sequence>
<evidence type="ECO:0000313" key="2">
    <source>
        <dbReference type="Proteomes" id="UP000031189"/>
    </source>
</evidence>
<dbReference type="STRING" id="1577792.QX51_18200"/>
<protein>
    <submittedName>
        <fullName evidence="1">Uncharacterized protein</fullName>
    </submittedName>
</protein>
<gene>
    <name evidence="1" type="ORF">QX51_18200</name>
</gene>
<evidence type="ECO:0000313" key="1">
    <source>
        <dbReference type="EMBL" id="KHS55663.1"/>
    </source>
</evidence>
<dbReference type="EMBL" id="JWHR01000156">
    <property type="protein sequence ID" value="KHS55663.1"/>
    <property type="molecule type" value="Genomic_DNA"/>
</dbReference>
<dbReference type="RefSeq" id="WP_039681318.1">
    <property type="nucleotide sequence ID" value="NZ_JWHR01000156.1"/>
</dbReference>
<organism evidence="1 2">
    <name type="scientific">Terrisporobacter othiniensis</name>
    <dbReference type="NCBI Taxonomy" id="1577792"/>
    <lineage>
        <taxon>Bacteria</taxon>
        <taxon>Bacillati</taxon>
        <taxon>Bacillota</taxon>
        <taxon>Clostridia</taxon>
        <taxon>Peptostreptococcales</taxon>
        <taxon>Peptostreptococcaceae</taxon>
        <taxon>Terrisporobacter</taxon>
    </lineage>
</organism>